<feature type="domain" description="DDE Tnp4" evidence="9">
    <location>
        <begin position="54"/>
        <end position="184"/>
    </location>
</feature>
<comment type="caution">
    <text evidence="10">The sequence shown here is derived from an EMBL/GenBank/DDBJ whole genome shotgun (WGS) entry which is preliminary data.</text>
</comment>
<evidence type="ECO:0000256" key="6">
    <source>
        <dbReference type="ARBA" id="ARBA00022801"/>
    </source>
</evidence>
<sequence>MGASTVGAIVTETTDILWAELHTHHMPEPTTDTFKTIAADFFDTWNFHNCVGAIDGKHVKVKCPADSGSMFYNYKNYFSVVLQAAVDASYKFIAIDVGGYGKQSDGVTFKASRLYQALIDNTLKLPEPAPLPQSDVIAPYVFVADEAYPLLTFLMKPYSGSNLPLSQECFNKRLSRCRKLHEKSTTDILTQTASDVIEGDLHVLKDADQLLKKYTCDDPVEDALKTAKPYIIIAFALELVLQILQMLCALVIYNDKRTENYHILTETASPQIALVNQSTSQQMTAPPIGYNPITA</sequence>
<comment type="cofactor">
    <cofactor evidence="1">
        <name>a divalent metal cation</name>
        <dbReference type="ChEBI" id="CHEBI:60240"/>
    </cofactor>
</comment>
<evidence type="ECO:0000256" key="3">
    <source>
        <dbReference type="ARBA" id="ARBA00006958"/>
    </source>
</evidence>
<keyword evidence="7" id="KW-0539">Nucleus</keyword>
<evidence type="ECO:0000259" key="9">
    <source>
        <dbReference type="Pfam" id="PF13359"/>
    </source>
</evidence>
<keyword evidence="6" id="KW-0378">Hydrolase</keyword>
<protein>
    <submittedName>
        <fullName evidence="10">Nuclease harbi1</fullName>
    </submittedName>
</protein>
<evidence type="ECO:0000256" key="4">
    <source>
        <dbReference type="ARBA" id="ARBA00022722"/>
    </source>
</evidence>
<dbReference type="GO" id="GO:0046872">
    <property type="term" value="F:metal ion binding"/>
    <property type="evidence" value="ECO:0007669"/>
    <property type="project" value="UniProtKB-KW"/>
</dbReference>
<dbReference type="GO" id="GO:0004518">
    <property type="term" value="F:nuclease activity"/>
    <property type="evidence" value="ECO:0007669"/>
    <property type="project" value="UniProtKB-KW"/>
</dbReference>
<keyword evidence="4" id="KW-0540">Nuclease</keyword>
<dbReference type="Proteomes" id="UP000735302">
    <property type="component" value="Unassembled WGS sequence"/>
</dbReference>
<gene>
    <name evidence="10" type="ORF">PoB_002329500</name>
</gene>
<evidence type="ECO:0000256" key="8">
    <source>
        <dbReference type="SAM" id="Phobius"/>
    </source>
</evidence>
<keyword evidence="8" id="KW-0472">Membrane</keyword>
<dbReference type="InterPro" id="IPR027806">
    <property type="entry name" value="HARBI1_dom"/>
</dbReference>
<evidence type="ECO:0000256" key="2">
    <source>
        <dbReference type="ARBA" id="ARBA00004123"/>
    </source>
</evidence>
<dbReference type="PANTHER" id="PTHR22930:SF269">
    <property type="entry name" value="NUCLEASE HARBI1-LIKE PROTEIN"/>
    <property type="match status" value="1"/>
</dbReference>
<keyword evidence="8" id="KW-0812">Transmembrane</keyword>
<evidence type="ECO:0000256" key="5">
    <source>
        <dbReference type="ARBA" id="ARBA00022723"/>
    </source>
</evidence>
<evidence type="ECO:0000313" key="10">
    <source>
        <dbReference type="EMBL" id="GFN96789.1"/>
    </source>
</evidence>
<dbReference type="Pfam" id="PF13359">
    <property type="entry name" value="DDE_Tnp_4"/>
    <property type="match status" value="1"/>
</dbReference>
<dbReference type="EMBL" id="BLXT01002707">
    <property type="protein sequence ID" value="GFN96789.1"/>
    <property type="molecule type" value="Genomic_DNA"/>
</dbReference>
<keyword evidence="5" id="KW-0479">Metal-binding</keyword>
<evidence type="ECO:0000256" key="1">
    <source>
        <dbReference type="ARBA" id="ARBA00001968"/>
    </source>
</evidence>
<organism evidence="10 11">
    <name type="scientific">Plakobranchus ocellatus</name>
    <dbReference type="NCBI Taxonomy" id="259542"/>
    <lineage>
        <taxon>Eukaryota</taxon>
        <taxon>Metazoa</taxon>
        <taxon>Spiralia</taxon>
        <taxon>Lophotrochozoa</taxon>
        <taxon>Mollusca</taxon>
        <taxon>Gastropoda</taxon>
        <taxon>Heterobranchia</taxon>
        <taxon>Euthyneura</taxon>
        <taxon>Panpulmonata</taxon>
        <taxon>Sacoglossa</taxon>
        <taxon>Placobranchoidea</taxon>
        <taxon>Plakobranchidae</taxon>
        <taxon>Plakobranchus</taxon>
    </lineage>
</organism>
<dbReference type="AlphaFoldDB" id="A0AAV3ZQC1"/>
<name>A0AAV3ZQC1_9GAST</name>
<dbReference type="InterPro" id="IPR045249">
    <property type="entry name" value="HARBI1-like"/>
</dbReference>
<dbReference type="GO" id="GO:0005634">
    <property type="term" value="C:nucleus"/>
    <property type="evidence" value="ECO:0007669"/>
    <property type="project" value="UniProtKB-SubCell"/>
</dbReference>
<dbReference type="GO" id="GO:0016787">
    <property type="term" value="F:hydrolase activity"/>
    <property type="evidence" value="ECO:0007669"/>
    <property type="project" value="UniProtKB-KW"/>
</dbReference>
<dbReference type="PANTHER" id="PTHR22930">
    <property type="match status" value="1"/>
</dbReference>
<evidence type="ECO:0000313" key="11">
    <source>
        <dbReference type="Proteomes" id="UP000735302"/>
    </source>
</evidence>
<comment type="subcellular location">
    <subcellularLocation>
        <location evidence="2">Nucleus</location>
    </subcellularLocation>
</comment>
<accession>A0AAV3ZQC1</accession>
<keyword evidence="8" id="KW-1133">Transmembrane helix</keyword>
<keyword evidence="11" id="KW-1185">Reference proteome</keyword>
<comment type="similarity">
    <text evidence="3">Belongs to the HARBI1 family.</text>
</comment>
<reference evidence="10 11" key="1">
    <citation type="journal article" date="2021" name="Elife">
        <title>Chloroplast acquisition without the gene transfer in kleptoplastic sea slugs, Plakobranchus ocellatus.</title>
        <authorList>
            <person name="Maeda T."/>
            <person name="Takahashi S."/>
            <person name="Yoshida T."/>
            <person name="Shimamura S."/>
            <person name="Takaki Y."/>
            <person name="Nagai Y."/>
            <person name="Toyoda A."/>
            <person name="Suzuki Y."/>
            <person name="Arimoto A."/>
            <person name="Ishii H."/>
            <person name="Satoh N."/>
            <person name="Nishiyama T."/>
            <person name="Hasebe M."/>
            <person name="Maruyama T."/>
            <person name="Minagawa J."/>
            <person name="Obokata J."/>
            <person name="Shigenobu S."/>
        </authorList>
    </citation>
    <scope>NUCLEOTIDE SEQUENCE [LARGE SCALE GENOMIC DNA]</scope>
</reference>
<feature type="transmembrane region" description="Helical" evidence="8">
    <location>
        <begin position="230"/>
        <end position="253"/>
    </location>
</feature>
<proteinExistence type="inferred from homology"/>
<evidence type="ECO:0000256" key="7">
    <source>
        <dbReference type="ARBA" id="ARBA00023242"/>
    </source>
</evidence>